<evidence type="ECO:0000256" key="3">
    <source>
        <dbReference type="SAM" id="MobiDB-lite"/>
    </source>
</evidence>
<protein>
    <submittedName>
        <fullName evidence="6">Phosphatidylinositol 4,5-bisphosphate 3-kinase catalytic subunit delta isoform</fullName>
    </submittedName>
</protein>
<dbReference type="InterPro" id="IPR036940">
    <property type="entry name" value="PI3/4_kinase_cat_sf"/>
</dbReference>
<keyword evidence="4" id="KW-0732">Signal</keyword>
<feature type="compositionally biased region" description="Basic and acidic residues" evidence="3">
    <location>
        <begin position="162"/>
        <end position="173"/>
    </location>
</feature>
<dbReference type="GO" id="GO:0035005">
    <property type="term" value="F:1-phosphatidylinositol-4-phosphate 3-kinase activity"/>
    <property type="evidence" value="ECO:0007669"/>
    <property type="project" value="TreeGrafter"/>
</dbReference>
<feature type="signal peptide" evidence="4">
    <location>
        <begin position="1"/>
        <end position="25"/>
    </location>
</feature>
<dbReference type="GO" id="GO:0005886">
    <property type="term" value="C:plasma membrane"/>
    <property type="evidence" value="ECO:0007669"/>
    <property type="project" value="TreeGrafter"/>
</dbReference>
<dbReference type="PROSITE" id="PS50290">
    <property type="entry name" value="PI3_4_KINASE_3"/>
    <property type="match status" value="1"/>
</dbReference>
<keyword evidence="1" id="KW-0808">Transferase</keyword>
<feature type="domain" description="PI3K/PI4K catalytic" evidence="5">
    <location>
        <begin position="1"/>
        <end position="65"/>
    </location>
</feature>
<feature type="non-terminal residue" evidence="6">
    <location>
        <position position="1"/>
    </location>
</feature>
<keyword evidence="7" id="KW-1185">Reference proteome</keyword>
<comment type="caution">
    <text evidence="6">The sequence shown here is derived from an EMBL/GenBank/DDBJ whole genome shotgun (WGS) entry which is preliminary data.</text>
</comment>
<accession>A0A9Q0MZV8</accession>
<evidence type="ECO:0000256" key="1">
    <source>
        <dbReference type="ARBA" id="ARBA00022679"/>
    </source>
</evidence>
<sequence>GFLILRRHGSLILSLFAMMISTGLPELSSEKDLNYLRETLVLDLTEDAALDHFRLIMTKTCLCLLLHIIWAVTTQAQHKSHSLQTAVDALHRREAQLALRDYESAHASPDDDGYYNGNGAELEHIKQQELNKLLANYLGSDDDDREQSPYDEEFDDEDYNGFDERKRSIFRERGIPDSPYQSVFRERESDSRQPDLAAQFLREIDRERNFEREEAYKENLRRLWEKYQQQENEIEEELFDDDKQGNISPQSYWGPPPEKRRL</sequence>
<reference evidence="6" key="1">
    <citation type="submission" date="2022-07" db="EMBL/GenBank/DDBJ databases">
        <authorList>
            <person name="Trinca V."/>
            <person name="Uliana J.V.C."/>
            <person name="Torres T.T."/>
            <person name="Ward R.J."/>
            <person name="Monesi N."/>
        </authorList>
    </citation>
    <scope>NUCLEOTIDE SEQUENCE</scope>
    <source>
        <strain evidence="6">HSMRA1968</strain>
        <tissue evidence="6">Whole embryos</tissue>
    </source>
</reference>
<dbReference type="Gene3D" id="1.10.1070.11">
    <property type="entry name" value="Phosphatidylinositol 3-/4-kinase, catalytic domain"/>
    <property type="match status" value="1"/>
</dbReference>
<evidence type="ECO:0000313" key="6">
    <source>
        <dbReference type="EMBL" id="KAJ6641107.1"/>
    </source>
</evidence>
<feature type="region of interest" description="Disordered" evidence="3">
    <location>
        <begin position="140"/>
        <end position="173"/>
    </location>
</feature>
<dbReference type="GO" id="GO:0043491">
    <property type="term" value="P:phosphatidylinositol 3-kinase/protein kinase B signal transduction"/>
    <property type="evidence" value="ECO:0007669"/>
    <property type="project" value="TreeGrafter"/>
</dbReference>
<dbReference type="GO" id="GO:0016477">
    <property type="term" value="P:cell migration"/>
    <property type="evidence" value="ECO:0007669"/>
    <property type="project" value="TreeGrafter"/>
</dbReference>
<dbReference type="PANTHER" id="PTHR10048">
    <property type="entry name" value="PHOSPHATIDYLINOSITOL KINASE"/>
    <property type="match status" value="1"/>
</dbReference>
<dbReference type="EMBL" id="WJQU01000002">
    <property type="protein sequence ID" value="KAJ6641107.1"/>
    <property type="molecule type" value="Genomic_DNA"/>
</dbReference>
<evidence type="ECO:0000256" key="2">
    <source>
        <dbReference type="ARBA" id="ARBA00022777"/>
    </source>
</evidence>
<name>A0A9Q0MZV8_9DIPT</name>
<evidence type="ECO:0000313" key="7">
    <source>
        <dbReference type="Proteomes" id="UP001151699"/>
    </source>
</evidence>
<evidence type="ECO:0000256" key="4">
    <source>
        <dbReference type="SAM" id="SignalP"/>
    </source>
</evidence>
<dbReference type="InterPro" id="IPR015433">
    <property type="entry name" value="PI3/4_kinase"/>
</dbReference>
<organism evidence="6 7">
    <name type="scientific">Pseudolycoriella hygida</name>
    <dbReference type="NCBI Taxonomy" id="35572"/>
    <lineage>
        <taxon>Eukaryota</taxon>
        <taxon>Metazoa</taxon>
        <taxon>Ecdysozoa</taxon>
        <taxon>Arthropoda</taxon>
        <taxon>Hexapoda</taxon>
        <taxon>Insecta</taxon>
        <taxon>Pterygota</taxon>
        <taxon>Neoptera</taxon>
        <taxon>Endopterygota</taxon>
        <taxon>Diptera</taxon>
        <taxon>Nematocera</taxon>
        <taxon>Sciaroidea</taxon>
        <taxon>Sciaridae</taxon>
        <taxon>Pseudolycoriella</taxon>
    </lineage>
</organism>
<proteinExistence type="predicted"/>
<feature type="non-terminal residue" evidence="6">
    <location>
        <position position="262"/>
    </location>
</feature>
<dbReference type="InterPro" id="IPR000403">
    <property type="entry name" value="PI3/4_kinase_cat_dom"/>
</dbReference>
<dbReference type="GO" id="GO:0005737">
    <property type="term" value="C:cytoplasm"/>
    <property type="evidence" value="ECO:0007669"/>
    <property type="project" value="TreeGrafter"/>
</dbReference>
<dbReference type="AlphaFoldDB" id="A0A9Q0MZV8"/>
<feature type="compositionally biased region" description="Acidic residues" evidence="3">
    <location>
        <begin position="140"/>
        <end position="161"/>
    </location>
</feature>
<dbReference type="OrthoDB" id="6138985at2759"/>
<dbReference type="SUPFAM" id="SSF56112">
    <property type="entry name" value="Protein kinase-like (PK-like)"/>
    <property type="match status" value="1"/>
</dbReference>
<dbReference type="Proteomes" id="UP001151699">
    <property type="component" value="Chromosome B"/>
</dbReference>
<dbReference type="PANTHER" id="PTHR10048:SF118">
    <property type="entry name" value="PI-3 KINASE"/>
    <property type="match status" value="1"/>
</dbReference>
<dbReference type="GO" id="GO:0016303">
    <property type="term" value="F:1-phosphatidylinositol-3-kinase activity"/>
    <property type="evidence" value="ECO:0007669"/>
    <property type="project" value="TreeGrafter"/>
</dbReference>
<gene>
    <name evidence="6" type="primary">Pik3cd</name>
    <name evidence="6" type="ORF">Bhyg_06042</name>
</gene>
<evidence type="ECO:0000259" key="5">
    <source>
        <dbReference type="PROSITE" id="PS50290"/>
    </source>
</evidence>
<dbReference type="GO" id="GO:0005942">
    <property type="term" value="C:phosphatidylinositol 3-kinase complex"/>
    <property type="evidence" value="ECO:0007669"/>
    <property type="project" value="TreeGrafter"/>
</dbReference>
<feature type="region of interest" description="Disordered" evidence="3">
    <location>
        <begin position="234"/>
        <end position="262"/>
    </location>
</feature>
<dbReference type="GO" id="GO:0048015">
    <property type="term" value="P:phosphatidylinositol-mediated signaling"/>
    <property type="evidence" value="ECO:0007669"/>
    <property type="project" value="TreeGrafter"/>
</dbReference>
<feature type="chain" id="PRO_5040465198" evidence="4">
    <location>
        <begin position="26"/>
        <end position="262"/>
    </location>
</feature>
<dbReference type="InterPro" id="IPR011009">
    <property type="entry name" value="Kinase-like_dom_sf"/>
</dbReference>
<keyword evidence="2" id="KW-0418">Kinase</keyword>